<protein>
    <submittedName>
        <fullName evidence="2">Glycoside hydrolase</fullName>
    </submittedName>
</protein>
<dbReference type="GO" id="GO:0016787">
    <property type="term" value="F:hydrolase activity"/>
    <property type="evidence" value="ECO:0007669"/>
    <property type="project" value="UniProtKB-KW"/>
</dbReference>
<dbReference type="SUPFAM" id="SSF48208">
    <property type="entry name" value="Six-hairpin glycosidases"/>
    <property type="match status" value="1"/>
</dbReference>
<dbReference type="Gene3D" id="1.50.10.20">
    <property type="match status" value="1"/>
</dbReference>
<dbReference type="RefSeq" id="WP_136641937.1">
    <property type="nucleotide sequence ID" value="NZ_QYRT01000013.1"/>
</dbReference>
<dbReference type="Pfam" id="PF03663">
    <property type="entry name" value="Glyco_hydro_76"/>
    <property type="match status" value="1"/>
</dbReference>
<keyword evidence="2" id="KW-0378">Hydrolase</keyword>
<dbReference type="AlphaFoldDB" id="A0A4T2C3W8"/>
<dbReference type="InterPro" id="IPR053169">
    <property type="entry name" value="MUG_Protein"/>
</dbReference>
<name>A0A4T2C3W8_9MICO</name>
<dbReference type="OrthoDB" id="2505409at2"/>
<dbReference type="PIRSF" id="PIRSF021505">
    <property type="entry name" value="O_gly_hdrol"/>
    <property type="match status" value="1"/>
</dbReference>
<sequence length="399" mass="43615">MSTPMSSHTPSHTPSAETSPPTAAEQWADRADLLQNALSTEFGGRFGILFGSRSGSHHGGRLRNTAPLRLSQVAAFNYWWLAHAVEVRVDAAERSGSTGPLRAAQKTYAGIRSRNHGSLFNHYFDDMGWLGLAALRLFDALPTVAGEPGDRYLIDAQALWLHLVDRGWNDAGGPSLAWRTQQLDYKNAPSNGAFALLSARLFRRTRQQRYLDYAERALHFLETTLVDADTGLVADGLNRTGDHTLDLDWRFSYNQGLYIGALIEAFDRTAEPALIERALQTARTTIGTLAPSGVFTGENVSFDSHGGGDIGLFKGIFVRSLERLIEALAAVSGEGLRMPAGFLTVSTDLLWQNLTPPRFLANDTWTTPAAPTTFLATQLSAVLAVEARARFEARVADTR</sequence>
<dbReference type="PANTHER" id="PTHR47791:SF3">
    <property type="entry name" value="MEIOTICALLY UP-REGULATED GENE 191 PROTEIN"/>
    <property type="match status" value="1"/>
</dbReference>
<dbReference type="GO" id="GO:0005975">
    <property type="term" value="P:carbohydrate metabolic process"/>
    <property type="evidence" value="ECO:0007669"/>
    <property type="project" value="InterPro"/>
</dbReference>
<dbReference type="InterPro" id="IPR005198">
    <property type="entry name" value="Glyco_hydro_76"/>
</dbReference>
<gene>
    <name evidence="2" type="ORF">D4765_08905</name>
</gene>
<evidence type="ECO:0000256" key="1">
    <source>
        <dbReference type="SAM" id="MobiDB-lite"/>
    </source>
</evidence>
<dbReference type="PANTHER" id="PTHR47791">
    <property type="entry name" value="MEIOTICALLY UP-REGULATED GENE 191 PROTEIN"/>
    <property type="match status" value="1"/>
</dbReference>
<proteinExistence type="predicted"/>
<dbReference type="Proteomes" id="UP000306192">
    <property type="component" value="Unassembled WGS sequence"/>
</dbReference>
<reference evidence="2 3" key="1">
    <citation type="journal article" date="2019" name="Microorganisms">
        <title>Systematic Affiliation and Genome Analysis of Subtercola vilae DB165(T) with Particular Emphasis on Cold Adaptation of an Isolate from a High-Altitude Cold Volcano Lake.</title>
        <authorList>
            <person name="Villalobos A.S."/>
            <person name="Wiese J."/>
            <person name="Imhoff J.F."/>
            <person name="Dorador C."/>
            <person name="Keller A."/>
            <person name="Hentschel U."/>
        </authorList>
    </citation>
    <scope>NUCLEOTIDE SEQUENCE [LARGE SCALE GENOMIC DNA]</scope>
    <source>
        <strain evidence="2 3">DB165</strain>
    </source>
</reference>
<dbReference type="InterPro" id="IPR014512">
    <property type="entry name" value="O_gly_hydro"/>
</dbReference>
<evidence type="ECO:0000313" key="3">
    <source>
        <dbReference type="Proteomes" id="UP000306192"/>
    </source>
</evidence>
<dbReference type="EMBL" id="QYRT01000013">
    <property type="protein sequence ID" value="TIH37126.1"/>
    <property type="molecule type" value="Genomic_DNA"/>
</dbReference>
<keyword evidence="3" id="KW-1185">Reference proteome</keyword>
<organism evidence="2 3">
    <name type="scientific">Subtercola vilae</name>
    <dbReference type="NCBI Taxonomy" id="2056433"/>
    <lineage>
        <taxon>Bacteria</taxon>
        <taxon>Bacillati</taxon>
        <taxon>Actinomycetota</taxon>
        <taxon>Actinomycetes</taxon>
        <taxon>Micrococcales</taxon>
        <taxon>Microbacteriaceae</taxon>
        <taxon>Subtercola</taxon>
    </lineage>
</organism>
<evidence type="ECO:0000313" key="2">
    <source>
        <dbReference type="EMBL" id="TIH37126.1"/>
    </source>
</evidence>
<dbReference type="InterPro" id="IPR008928">
    <property type="entry name" value="6-hairpin_glycosidase_sf"/>
</dbReference>
<feature type="region of interest" description="Disordered" evidence="1">
    <location>
        <begin position="1"/>
        <end position="25"/>
    </location>
</feature>
<comment type="caution">
    <text evidence="2">The sequence shown here is derived from an EMBL/GenBank/DDBJ whole genome shotgun (WGS) entry which is preliminary data.</text>
</comment>
<accession>A0A4T2C3W8</accession>